<dbReference type="GeneID" id="81594999"/>
<dbReference type="InterPro" id="IPR002938">
    <property type="entry name" value="FAD-bd"/>
</dbReference>
<dbReference type="PRINTS" id="PR00420">
    <property type="entry name" value="RNGMNOXGNASE"/>
</dbReference>
<protein>
    <recommendedName>
        <fullName evidence="9">FAD-binding domain-containing protein</fullName>
    </recommendedName>
</protein>
<dbReference type="SUPFAM" id="SSF51905">
    <property type="entry name" value="FAD/NAD(P)-binding domain"/>
    <property type="match status" value="1"/>
</dbReference>
<dbReference type="InterPro" id="IPR050562">
    <property type="entry name" value="FAD_mOase_fung"/>
</dbReference>
<dbReference type="AlphaFoldDB" id="A0AAD6CBL2"/>
<keyword evidence="6" id="KW-1133">Transmembrane helix</keyword>
<keyword evidence="8" id="KW-0472">Membrane</keyword>
<dbReference type="PANTHER" id="PTHR47356:SF2">
    <property type="entry name" value="FAD-BINDING DOMAIN-CONTAINING PROTEIN-RELATED"/>
    <property type="match status" value="1"/>
</dbReference>
<reference evidence="10" key="2">
    <citation type="journal article" date="2023" name="IMA Fungus">
        <title>Comparative genomic study of the Penicillium genus elucidates a diverse pangenome and 15 lateral gene transfer events.</title>
        <authorList>
            <person name="Petersen C."/>
            <person name="Sorensen T."/>
            <person name="Nielsen M.R."/>
            <person name="Sondergaard T.E."/>
            <person name="Sorensen J.L."/>
            <person name="Fitzpatrick D.A."/>
            <person name="Frisvad J.C."/>
            <person name="Nielsen K.L."/>
        </authorList>
    </citation>
    <scope>NUCLEOTIDE SEQUENCE</scope>
    <source>
        <strain evidence="10">IBT 16125</strain>
    </source>
</reference>
<gene>
    <name evidence="10" type="ORF">N7458_001373</name>
</gene>
<dbReference type="GO" id="GO:0071949">
    <property type="term" value="F:FAD binding"/>
    <property type="evidence" value="ECO:0007669"/>
    <property type="project" value="InterPro"/>
</dbReference>
<evidence type="ECO:0000256" key="8">
    <source>
        <dbReference type="ARBA" id="ARBA00023136"/>
    </source>
</evidence>
<dbReference type="Pfam" id="PF01494">
    <property type="entry name" value="FAD_binding_3"/>
    <property type="match status" value="1"/>
</dbReference>
<evidence type="ECO:0000256" key="3">
    <source>
        <dbReference type="ARBA" id="ARBA00022630"/>
    </source>
</evidence>
<evidence type="ECO:0000256" key="1">
    <source>
        <dbReference type="ARBA" id="ARBA00004370"/>
    </source>
</evidence>
<evidence type="ECO:0000256" key="4">
    <source>
        <dbReference type="ARBA" id="ARBA00022692"/>
    </source>
</evidence>
<keyword evidence="5" id="KW-0274">FAD</keyword>
<dbReference type="EMBL" id="JAPVEA010000002">
    <property type="protein sequence ID" value="KAJ5459821.1"/>
    <property type="molecule type" value="Genomic_DNA"/>
</dbReference>
<dbReference type="InterPro" id="IPR036188">
    <property type="entry name" value="FAD/NAD-bd_sf"/>
</dbReference>
<dbReference type="PANTHER" id="PTHR47356">
    <property type="entry name" value="FAD-DEPENDENT MONOOXYGENASE ASQG-RELATED"/>
    <property type="match status" value="1"/>
</dbReference>
<dbReference type="Gene3D" id="3.50.50.60">
    <property type="entry name" value="FAD/NAD(P)-binding domain"/>
    <property type="match status" value="1"/>
</dbReference>
<organism evidence="10 11">
    <name type="scientific">Penicillium daleae</name>
    <dbReference type="NCBI Taxonomy" id="63821"/>
    <lineage>
        <taxon>Eukaryota</taxon>
        <taxon>Fungi</taxon>
        <taxon>Dikarya</taxon>
        <taxon>Ascomycota</taxon>
        <taxon>Pezizomycotina</taxon>
        <taxon>Eurotiomycetes</taxon>
        <taxon>Eurotiomycetidae</taxon>
        <taxon>Eurotiales</taxon>
        <taxon>Aspergillaceae</taxon>
        <taxon>Penicillium</taxon>
    </lineage>
</organism>
<evidence type="ECO:0000313" key="10">
    <source>
        <dbReference type="EMBL" id="KAJ5459821.1"/>
    </source>
</evidence>
<comment type="subcellular location">
    <subcellularLocation>
        <location evidence="1">Membrane</location>
    </subcellularLocation>
</comment>
<name>A0AAD6CBL2_9EURO</name>
<evidence type="ECO:0000313" key="11">
    <source>
        <dbReference type="Proteomes" id="UP001213681"/>
    </source>
</evidence>
<keyword evidence="3" id="KW-0285">Flavoprotein</keyword>
<sequence>MSTFKVVVVGGSIAGLTLANILERYSINYVVLEKHPTIAPQLGASVGTLPHGARILDQLGIFSRVDEISMPVDESEALGPDAVVLGKTEPFGDLMEDLLGYRMRFLDRQQLLQALYGGLKDKSKIHTNSECVKIEELDEGVRVTLKDGSIIQGDILVGADGVHSRMRNEIWRIAESERADYPVSELSRSIQCQYKCMFGISKRPEGVPDNKSFKCYHRGRSYLTSSGKDGKFYWFAFVKNPDLTIHTSIPRYTTQDEEDLAAEIADDPLFLDITFKDLYNSRMGSVLVPLEEFVLKRCFYKRAILIGDSFHKMNPLLGQGGNSAIESAGFLADLLKGVLDKTPHPDDDTLQRIFLEFQEERCPRTTGLMEATKKVQQMEILENPILEFLQLKVTTQLGGEHLGPMLAAASNSAHTLKYLPKKFRRGAVSLDEEVKANPHDRPAIATALAIPFILAATKFGWQAVLPIYFAFHIYFSGSRSFYHPSPRTINPLAAKALP</sequence>
<dbReference type="RefSeq" id="XP_056768863.1">
    <property type="nucleotide sequence ID" value="XM_056904756.1"/>
</dbReference>
<keyword evidence="7" id="KW-0560">Oxidoreductase</keyword>
<comment type="similarity">
    <text evidence="2">Belongs to the paxM FAD-dependent monooxygenase family.</text>
</comment>
<reference evidence="10" key="1">
    <citation type="submission" date="2022-12" db="EMBL/GenBank/DDBJ databases">
        <authorList>
            <person name="Petersen C."/>
        </authorList>
    </citation>
    <scope>NUCLEOTIDE SEQUENCE</scope>
    <source>
        <strain evidence="10">IBT 16125</strain>
    </source>
</reference>
<dbReference type="GO" id="GO:0004497">
    <property type="term" value="F:monooxygenase activity"/>
    <property type="evidence" value="ECO:0007669"/>
    <property type="project" value="InterPro"/>
</dbReference>
<evidence type="ECO:0000256" key="5">
    <source>
        <dbReference type="ARBA" id="ARBA00022827"/>
    </source>
</evidence>
<evidence type="ECO:0000256" key="7">
    <source>
        <dbReference type="ARBA" id="ARBA00023002"/>
    </source>
</evidence>
<evidence type="ECO:0000259" key="9">
    <source>
        <dbReference type="Pfam" id="PF01494"/>
    </source>
</evidence>
<keyword evidence="11" id="KW-1185">Reference proteome</keyword>
<dbReference type="GO" id="GO:0016020">
    <property type="term" value="C:membrane"/>
    <property type="evidence" value="ECO:0007669"/>
    <property type="project" value="UniProtKB-SubCell"/>
</dbReference>
<accession>A0AAD6CBL2</accession>
<proteinExistence type="inferred from homology"/>
<evidence type="ECO:0000256" key="2">
    <source>
        <dbReference type="ARBA" id="ARBA00007992"/>
    </source>
</evidence>
<comment type="caution">
    <text evidence="10">The sequence shown here is derived from an EMBL/GenBank/DDBJ whole genome shotgun (WGS) entry which is preliminary data.</text>
</comment>
<evidence type="ECO:0000256" key="6">
    <source>
        <dbReference type="ARBA" id="ARBA00022989"/>
    </source>
</evidence>
<dbReference type="Proteomes" id="UP001213681">
    <property type="component" value="Unassembled WGS sequence"/>
</dbReference>
<keyword evidence="4" id="KW-0812">Transmembrane</keyword>
<feature type="domain" description="FAD-binding" evidence="9">
    <location>
        <begin position="5"/>
        <end position="340"/>
    </location>
</feature>